<feature type="domain" description="SGS" evidence="2">
    <location>
        <begin position="155"/>
        <end position="247"/>
    </location>
</feature>
<dbReference type="PANTHER" id="PTHR45862">
    <property type="entry name" value="PROTEIN SGT1 HOMOLOG"/>
    <property type="match status" value="1"/>
</dbReference>
<organism evidence="4 5">
    <name type="scientific">Cyclospora cayetanensis</name>
    <dbReference type="NCBI Taxonomy" id="88456"/>
    <lineage>
        <taxon>Eukaryota</taxon>
        <taxon>Sar</taxon>
        <taxon>Alveolata</taxon>
        <taxon>Apicomplexa</taxon>
        <taxon>Conoidasida</taxon>
        <taxon>Coccidia</taxon>
        <taxon>Eucoccidiorida</taxon>
        <taxon>Eimeriorina</taxon>
        <taxon>Eimeriidae</taxon>
        <taxon>Cyclospora</taxon>
    </lineage>
</organism>
<protein>
    <submittedName>
        <fullName evidence="4">SGS domain-containing protein</fullName>
    </submittedName>
</protein>
<evidence type="ECO:0000256" key="1">
    <source>
        <dbReference type="SAM" id="MobiDB-lite"/>
    </source>
</evidence>
<dbReference type="AlphaFoldDB" id="A0A1D3CTC6"/>
<evidence type="ECO:0000259" key="2">
    <source>
        <dbReference type="PROSITE" id="PS51048"/>
    </source>
</evidence>
<dbReference type="Pfam" id="PF05002">
    <property type="entry name" value="SGS"/>
    <property type="match status" value="1"/>
</dbReference>
<gene>
    <name evidence="4" type="ORF">cyc_00280</name>
</gene>
<proteinExistence type="predicted"/>
<dbReference type="Pfam" id="PF04969">
    <property type="entry name" value="CS"/>
    <property type="match status" value="1"/>
</dbReference>
<reference evidence="4 5" key="1">
    <citation type="journal article" date="2016" name="BMC Genomics">
        <title>Comparative genomics reveals Cyclospora cayetanensis possesses coccidia-like metabolism and invasion components but unique surface antigens.</title>
        <authorList>
            <person name="Liu S."/>
            <person name="Wang L."/>
            <person name="Zheng H."/>
            <person name="Xu Z."/>
            <person name="Roellig D.M."/>
            <person name="Li N."/>
            <person name="Frace M.A."/>
            <person name="Tang K."/>
            <person name="Arrowood M.J."/>
            <person name="Moss D.M."/>
            <person name="Zhang L."/>
            <person name="Feng Y."/>
            <person name="Xiao L."/>
        </authorList>
    </citation>
    <scope>NUCLEOTIDE SEQUENCE [LARGE SCALE GENOMIC DNA]</scope>
    <source>
        <strain evidence="4 5">CHN_HEN01</strain>
    </source>
</reference>
<accession>A0A1D3CTC6</accession>
<dbReference type="Proteomes" id="UP000095192">
    <property type="component" value="Unassembled WGS sequence"/>
</dbReference>
<dbReference type="PROSITE" id="PS51048">
    <property type="entry name" value="SGS"/>
    <property type="match status" value="1"/>
</dbReference>
<sequence length="248" mass="28244">MEPVGGSKTEAQPSFIPRYEWMQNEEKLFLTFFVKSLKPSSVMVGFTPYSLKVEIQNPNTMGNERKGEKDEQANAKDPELFVFCIPELRHEIIPEQSSYEIFQTKLEVVLFKKERGRSWALLEAVKQQKDEASRAATLPLPASSSEVRPPPATSVYPSSKKKVDWNKVEKEIAAELESEQLEGEQALQKLFRDIYGKGDEDTRRAMIKSFQTSGGTVLSTNWADVKDKDYEKTLEAPEGQEVRSWNKS</sequence>
<dbReference type="InterPro" id="IPR044563">
    <property type="entry name" value="Sgt1-like"/>
</dbReference>
<evidence type="ECO:0000313" key="5">
    <source>
        <dbReference type="Proteomes" id="UP000095192"/>
    </source>
</evidence>
<dbReference type="InterPro" id="IPR007052">
    <property type="entry name" value="CS_dom"/>
</dbReference>
<dbReference type="GO" id="GO:0051087">
    <property type="term" value="F:protein-folding chaperone binding"/>
    <property type="evidence" value="ECO:0007669"/>
    <property type="project" value="InterPro"/>
</dbReference>
<dbReference type="EMBL" id="JROU02002036">
    <property type="protein sequence ID" value="OEH74454.1"/>
    <property type="molecule type" value="Genomic_DNA"/>
</dbReference>
<dbReference type="Gene3D" id="2.60.40.790">
    <property type="match status" value="1"/>
</dbReference>
<dbReference type="PROSITE" id="PS51203">
    <property type="entry name" value="CS"/>
    <property type="match status" value="1"/>
</dbReference>
<evidence type="ECO:0000313" key="4">
    <source>
        <dbReference type="EMBL" id="OEH74454.1"/>
    </source>
</evidence>
<keyword evidence="5" id="KW-1185">Reference proteome</keyword>
<dbReference type="InParanoid" id="A0A1D3CTC6"/>
<dbReference type="InterPro" id="IPR007699">
    <property type="entry name" value="SGS_dom"/>
</dbReference>
<evidence type="ECO:0000259" key="3">
    <source>
        <dbReference type="PROSITE" id="PS51203"/>
    </source>
</evidence>
<feature type="domain" description="CS" evidence="3">
    <location>
        <begin position="14"/>
        <end position="123"/>
    </location>
</feature>
<dbReference type="VEuPathDB" id="ToxoDB:cyc_00280"/>
<dbReference type="InterPro" id="IPR008978">
    <property type="entry name" value="HSP20-like_chaperone"/>
</dbReference>
<dbReference type="VEuPathDB" id="ToxoDB:LOC34617480"/>
<dbReference type="FunCoup" id="A0A1D3CTC6">
    <property type="interactions" value="155"/>
</dbReference>
<dbReference type="CDD" id="cd06466">
    <property type="entry name" value="p23_CS_SGT1_like"/>
    <property type="match status" value="1"/>
</dbReference>
<name>A0A1D3CTC6_9EIME</name>
<feature type="region of interest" description="Disordered" evidence="1">
    <location>
        <begin position="132"/>
        <end position="160"/>
    </location>
</feature>
<comment type="caution">
    <text evidence="4">The sequence shown here is derived from an EMBL/GenBank/DDBJ whole genome shotgun (WGS) entry which is preliminary data.</text>
</comment>
<dbReference type="SUPFAM" id="SSF49764">
    <property type="entry name" value="HSP20-like chaperones"/>
    <property type="match status" value="1"/>
</dbReference>